<evidence type="ECO:0000256" key="1">
    <source>
        <dbReference type="SAM" id="SignalP"/>
    </source>
</evidence>
<organism evidence="2 3">
    <name type="scientific">Rhizobium herbae</name>
    <dbReference type="NCBI Taxonomy" id="508661"/>
    <lineage>
        <taxon>Bacteria</taxon>
        <taxon>Pseudomonadati</taxon>
        <taxon>Pseudomonadota</taxon>
        <taxon>Alphaproteobacteria</taxon>
        <taxon>Hyphomicrobiales</taxon>
        <taxon>Rhizobiaceae</taxon>
        <taxon>Rhizobium/Agrobacterium group</taxon>
        <taxon>Rhizobium</taxon>
    </lineage>
</organism>
<keyword evidence="1" id="KW-0732">Signal</keyword>
<dbReference type="Gene3D" id="3.40.50.1820">
    <property type="entry name" value="alpha/beta hydrolase"/>
    <property type="match status" value="1"/>
</dbReference>
<name>A0ABS4EWC7_9HYPH</name>
<feature type="signal peptide" evidence="1">
    <location>
        <begin position="1"/>
        <end position="21"/>
    </location>
</feature>
<dbReference type="InterPro" id="IPR029058">
    <property type="entry name" value="AB_hydrolase_fold"/>
</dbReference>
<proteinExistence type="predicted"/>
<dbReference type="EMBL" id="JAGGJV010000015">
    <property type="protein sequence ID" value="MBP1862261.1"/>
    <property type="molecule type" value="Genomic_DNA"/>
</dbReference>
<comment type="caution">
    <text evidence="2">The sequence shown here is derived from an EMBL/GenBank/DDBJ whole genome shotgun (WGS) entry which is preliminary data.</text>
</comment>
<accession>A0ABS4EWC7</accession>
<evidence type="ECO:0000313" key="2">
    <source>
        <dbReference type="EMBL" id="MBP1862261.1"/>
    </source>
</evidence>
<sequence>MSKLSLAALTAFILSSSIAWGCTDIPADRAQNVEVGYTAVDRDVTLRRMVVHNSKPKVTVLLLHGFPEIMCAWTDISLKLGKDYKVHAIDWPGVRSFNETPGREIFLCAKRVRSNSTGMCR</sequence>
<evidence type="ECO:0000313" key="3">
    <source>
        <dbReference type="Proteomes" id="UP000823786"/>
    </source>
</evidence>
<dbReference type="RefSeq" id="WP_234937637.1">
    <property type="nucleotide sequence ID" value="NZ_JAGGJV010000015.1"/>
</dbReference>
<reference evidence="2 3" key="1">
    <citation type="submission" date="2021-03" db="EMBL/GenBank/DDBJ databases">
        <title>Genomic Encyclopedia of Type Strains, Phase IV (KMG-IV): sequencing the most valuable type-strain genomes for metagenomic binning, comparative biology and taxonomic classification.</title>
        <authorList>
            <person name="Goeker M."/>
        </authorList>
    </citation>
    <scope>NUCLEOTIDE SEQUENCE [LARGE SCALE GENOMIC DNA]</scope>
    <source>
        <strain evidence="2 3">DSM 26427</strain>
    </source>
</reference>
<feature type="chain" id="PRO_5047212028" description="AB hydrolase-1 domain-containing protein" evidence="1">
    <location>
        <begin position="22"/>
        <end position="121"/>
    </location>
</feature>
<evidence type="ECO:0008006" key="4">
    <source>
        <dbReference type="Google" id="ProtNLM"/>
    </source>
</evidence>
<keyword evidence="3" id="KW-1185">Reference proteome</keyword>
<dbReference type="Proteomes" id="UP000823786">
    <property type="component" value="Unassembled WGS sequence"/>
</dbReference>
<gene>
    <name evidence="2" type="ORF">J2Z75_005792</name>
</gene>
<dbReference type="SUPFAM" id="SSF53474">
    <property type="entry name" value="alpha/beta-Hydrolases"/>
    <property type="match status" value="1"/>
</dbReference>
<protein>
    <recommendedName>
        <fullName evidence="4">AB hydrolase-1 domain-containing protein</fullName>
    </recommendedName>
</protein>